<organism evidence="1 2">
    <name type="scientific">Undibacterium fentianense</name>
    <dbReference type="NCBI Taxonomy" id="2828728"/>
    <lineage>
        <taxon>Bacteria</taxon>
        <taxon>Pseudomonadati</taxon>
        <taxon>Pseudomonadota</taxon>
        <taxon>Betaproteobacteria</taxon>
        <taxon>Burkholderiales</taxon>
        <taxon>Oxalobacteraceae</taxon>
        <taxon>Undibacterium</taxon>
    </lineage>
</organism>
<accession>A0A941E750</accession>
<comment type="caution">
    <text evidence="1">The sequence shown here is derived from an EMBL/GenBank/DDBJ whole genome shotgun (WGS) entry which is preliminary data.</text>
</comment>
<evidence type="ECO:0000313" key="2">
    <source>
        <dbReference type="Proteomes" id="UP000678545"/>
    </source>
</evidence>
<dbReference type="NCBIfam" id="NF041766">
    <property type="entry name" value="choice_anch_U"/>
    <property type="match status" value="1"/>
</dbReference>
<feature type="non-terminal residue" evidence="1">
    <location>
        <position position="1"/>
    </location>
</feature>
<gene>
    <name evidence="1" type="ORF">KDM90_17585</name>
</gene>
<dbReference type="EMBL" id="JAGSPJ010000015">
    <property type="protein sequence ID" value="MBR7801824.1"/>
    <property type="molecule type" value="Genomic_DNA"/>
</dbReference>
<name>A0A941E750_9BURK</name>
<dbReference type="RefSeq" id="WP_329605342.1">
    <property type="nucleotide sequence ID" value="NZ_JAGSPJ010000015.1"/>
</dbReference>
<dbReference type="InterPro" id="IPR053784">
    <property type="entry name" value="Choice_anch_U_dom"/>
</dbReference>
<dbReference type="Proteomes" id="UP000678545">
    <property type="component" value="Unassembled WGS sequence"/>
</dbReference>
<proteinExistence type="predicted"/>
<feature type="non-terminal residue" evidence="1">
    <location>
        <position position="171"/>
    </location>
</feature>
<keyword evidence="2" id="KW-1185">Reference proteome</keyword>
<sequence>GTGDGNGDGIQDIEQDAVSSLIWSQQDDIDPTYLTVWNDQNLKQTQVATSQDNLPSRDDISFPFGSLALNFEGINVGASTQVSVLIHGTEPINGYWKKDVNGNLVNIAETITTSDHNTLITFTLTDGGRFDADGLANGRIVDPGAPGLITLNQLQLSQAQLAQVSPRNADT</sequence>
<reference evidence="1" key="1">
    <citation type="submission" date="2021-04" db="EMBL/GenBank/DDBJ databases">
        <title>novel species isolated from subtropical streams in China.</title>
        <authorList>
            <person name="Lu H."/>
        </authorList>
    </citation>
    <scope>NUCLEOTIDE SEQUENCE</scope>
    <source>
        <strain evidence="1">FT137W</strain>
    </source>
</reference>
<evidence type="ECO:0000313" key="1">
    <source>
        <dbReference type="EMBL" id="MBR7801824.1"/>
    </source>
</evidence>
<protein>
    <submittedName>
        <fullName evidence="1">Uncharacterized protein</fullName>
    </submittedName>
</protein>
<dbReference type="AlphaFoldDB" id="A0A941E750"/>